<evidence type="ECO:0000256" key="1">
    <source>
        <dbReference type="SAM" id="MobiDB-lite"/>
    </source>
</evidence>
<organism evidence="2 3">
    <name type="scientific">Vigna angularis var. angularis</name>
    <dbReference type="NCBI Taxonomy" id="157739"/>
    <lineage>
        <taxon>Eukaryota</taxon>
        <taxon>Viridiplantae</taxon>
        <taxon>Streptophyta</taxon>
        <taxon>Embryophyta</taxon>
        <taxon>Tracheophyta</taxon>
        <taxon>Spermatophyta</taxon>
        <taxon>Magnoliopsida</taxon>
        <taxon>eudicotyledons</taxon>
        <taxon>Gunneridae</taxon>
        <taxon>Pentapetalae</taxon>
        <taxon>rosids</taxon>
        <taxon>fabids</taxon>
        <taxon>Fabales</taxon>
        <taxon>Fabaceae</taxon>
        <taxon>Papilionoideae</taxon>
        <taxon>50 kb inversion clade</taxon>
        <taxon>NPAAA clade</taxon>
        <taxon>indigoferoid/millettioid clade</taxon>
        <taxon>Phaseoleae</taxon>
        <taxon>Vigna</taxon>
    </lineage>
</organism>
<keyword evidence="3" id="KW-1185">Reference proteome</keyword>
<dbReference type="Proteomes" id="UP000291084">
    <property type="component" value="Chromosome 10"/>
</dbReference>
<proteinExistence type="predicted"/>
<dbReference type="EMBL" id="AP015043">
    <property type="protein sequence ID" value="BAT99293.1"/>
    <property type="molecule type" value="Genomic_DNA"/>
</dbReference>
<name>A0A0S3T2B2_PHAAN</name>
<reference evidence="2 3" key="1">
    <citation type="journal article" date="2015" name="Sci. Rep.">
        <title>The power of single molecule real-time sequencing technology in the de novo assembly of a eukaryotic genome.</title>
        <authorList>
            <person name="Sakai H."/>
            <person name="Naito K."/>
            <person name="Ogiso-Tanaka E."/>
            <person name="Takahashi Y."/>
            <person name="Iseki K."/>
            <person name="Muto C."/>
            <person name="Satou K."/>
            <person name="Teruya K."/>
            <person name="Shiroma A."/>
            <person name="Shimoji M."/>
            <person name="Hirano T."/>
            <person name="Itoh T."/>
            <person name="Kaga A."/>
            <person name="Tomooka N."/>
        </authorList>
    </citation>
    <scope>NUCLEOTIDE SEQUENCE [LARGE SCALE GENOMIC DNA]</scope>
    <source>
        <strain evidence="3">cv. Shumari</strain>
    </source>
</reference>
<evidence type="ECO:0000313" key="2">
    <source>
        <dbReference type="EMBL" id="BAT99293.1"/>
    </source>
</evidence>
<protein>
    <submittedName>
        <fullName evidence="2">Uncharacterized protein</fullName>
    </submittedName>
</protein>
<evidence type="ECO:0000313" key="3">
    <source>
        <dbReference type="Proteomes" id="UP000291084"/>
    </source>
</evidence>
<dbReference type="AlphaFoldDB" id="A0A0S3T2B2"/>
<feature type="region of interest" description="Disordered" evidence="1">
    <location>
        <begin position="1"/>
        <end position="46"/>
    </location>
</feature>
<gene>
    <name evidence="2" type="primary">Vigan.10G069700</name>
    <name evidence="2" type="ORF">VIGAN_10069700</name>
</gene>
<sequence>MRRREARQGKGVSPLTSGRLSHSSEPLSGGASLTGTDSPPISPSDNLTMLSRYLIKGVGQTMDVMKKKIRYCY</sequence>
<accession>A0A0S3T2B2</accession>
<feature type="compositionally biased region" description="Polar residues" evidence="1">
    <location>
        <begin position="14"/>
        <end position="46"/>
    </location>
</feature>